<protein>
    <submittedName>
        <fullName evidence="1">Uncharacterized protein</fullName>
    </submittedName>
</protein>
<comment type="caution">
    <text evidence="1">The sequence shown here is derived from an EMBL/GenBank/DDBJ whole genome shotgun (WGS) entry which is preliminary data.</text>
</comment>
<evidence type="ECO:0000313" key="2">
    <source>
        <dbReference type="Proteomes" id="UP000032142"/>
    </source>
</evidence>
<gene>
    <name evidence="1" type="ORF">F383_36906</name>
</gene>
<proteinExistence type="predicted"/>
<dbReference type="EMBL" id="JRRC01003835">
    <property type="protein sequence ID" value="KHF97336.1"/>
    <property type="molecule type" value="Genomic_DNA"/>
</dbReference>
<evidence type="ECO:0000313" key="1">
    <source>
        <dbReference type="EMBL" id="KHF97336.1"/>
    </source>
</evidence>
<dbReference type="AlphaFoldDB" id="A0A0B0MAL2"/>
<keyword evidence="2" id="KW-1185">Reference proteome</keyword>
<reference evidence="2" key="1">
    <citation type="submission" date="2014-09" db="EMBL/GenBank/DDBJ databases">
        <authorList>
            <person name="Mudge J."/>
            <person name="Ramaraj T."/>
            <person name="Lindquist I.E."/>
            <person name="Bharti A.K."/>
            <person name="Sundararajan A."/>
            <person name="Cameron C.T."/>
            <person name="Woodward J.E."/>
            <person name="May G.D."/>
            <person name="Brubaker C."/>
            <person name="Broadhvest J."/>
            <person name="Wilkins T.A."/>
        </authorList>
    </citation>
    <scope>NUCLEOTIDE SEQUENCE</scope>
    <source>
        <strain evidence="2">cv. AKA8401</strain>
    </source>
</reference>
<organism evidence="1 2">
    <name type="scientific">Gossypium arboreum</name>
    <name type="common">Tree cotton</name>
    <name type="synonym">Gossypium nanking</name>
    <dbReference type="NCBI Taxonomy" id="29729"/>
    <lineage>
        <taxon>Eukaryota</taxon>
        <taxon>Viridiplantae</taxon>
        <taxon>Streptophyta</taxon>
        <taxon>Embryophyta</taxon>
        <taxon>Tracheophyta</taxon>
        <taxon>Spermatophyta</taxon>
        <taxon>Magnoliopsida</taxon>
        <taxon>eudicotyledons</taxon>
        <taxon>Gunneridae</taxon>
        <taxon>Pentapetalae</taxon>
        <taxon>rosids</taxon>
        <taxon>malvids</taxon>
        <taxon>Malvales</taxon>
        <taxon>Malvaceae</taxon>
        <taxon>Malvoideae</taxon>
        <taxon>Gossypium</taxon>
    </lineage>
</organism>
<name>A0A0B0MAL2_GOSAR</name>
<accession>A0A0B0MAL2</accession>
<sequence>MCSRVRPRLGHWHRYMWLRVRHVWDIGIVFDSCKTLSGTVALI</sequence>
<dbReference type="Proteomes" id="UP000032142">
    <property type="component" value="Unassembled WGS sequence"/>
</dbReference>